<reference evidence="2" key="1">
    <citation type="journal article" date="2015" name="PLoS Genet.">
        <title>The dynamic genome and transcriptome of the human fungal pathogen Blastomyces and close relative Emmonsia.</title>
        <authorList>
            <person name="Munoz J.F."/>
            <person name="Gauthier G.M."/>
            <person name="Desjardins C.A."/>
            <person name="Gallo J.E."/>
            <person name="Holder J."/>
            <person name="Sullivan T.D."/>
            <person name="Marty A.J."/>
            <person name="Carmen J.C."/>
            <person name="Chen Z."/>
            <person name="Ding L."/>
            <person name="Gujja S."/>
            <person name="Magrini V."/>
            <person name="Misas E."/>
            <person name="Mitreva M."/>
            <person name="Priest M."/>
            <person name="Saif S."/>
            <person name="Whiston E.A."/>
            <person name="Young S."/>
            <person name="Zeng Q."/>
            <person name="Goldman W.E."/>
            <person name="Mardis E.R."/>
            <person name="Taylor J.W."/>
            <person name="McEwen J.G."/>
            <person name="Clay O.K."/>
            <person name="Klein B.S."/>
            <person name="Cuomo C.A."/>
        </authorList>
    </citation>
    <scope>NUCLEOTIDE SEQUENCE [LARGE SCALE GENOMIC DNA]</scope>
    <source>
        <strain evidence="2">UAMH 139</strain>
    </source>
</reference>
<dbReference type="AlphaFoldDB" id="A0A0H1BR71"/>
<proteinExistence type="predicted"/>
<organism evidence="1 2">
    <name type="scientific">Blastomyces silverae</name>
    <dbReference type="NCBI Taxonomy" id="2060906"/>
    <lineage>
        <taxon>Eukaryota</taxon>
        <taxon>Fungi</taxon>
        <taxon>Dikarya</taxon>
        <taxon>Ascomycota</taxon>
        <taxon>Pezizomycotina</taxon>
        <taxon>Eurotiomycetes</taxon>
        <taxon>Eurotiomycetidae</taxon>
        <taxon>Onygenales</taxon>
        <taxon>Ajellomycetaceae</taxon>
        <taxon>Blastomyces</taxon>
    </lineage>
</organism>
<keyword evidence="2" id="KW-1185">Reference proteome</keyword>
<name>A0A0H1BR71_9EURO</name>
<evidence type="ECO:0000313" key="2">
    <source>
        <dbReference type="Proteomes" id="UP000053573"/>
    </source>
</evidence>
<sequence>MKCFHTELADQMTLMTQQSNLNKSERVHPMNQLSELQELDHHPEYQHIMTA</sequence>
<accession>A0A0H1BR71</accession>
<evidence type="ECO:0000313" key="1">
    <source>
        <dbReference type="EMBL" id="KLJ13623.1"/>
    </source>
</evidence>
<gene>
    <name evidence="1" type="ORF">EMPG_11440</name>
</gene>
<dbReference type="Proteomes" id="UP000053573">
    <property type="component" value="Unassembled WGS sequence"/>
</dbReference>
<feature type="non-terminal residue" evidence="1">
    <location>
        <position position="51"/>
    </location>
</feature>
<comment type="caution">
    <text evidence="1">The sequence shown here is derived from an EMBL/GenBank/DDBJ whole genome shotgun (WGS) entry which is preliminary data.</text>
</comment>
<dbReference type="EMBL" id="LDEV01000206">
    <property type="protein sequence ID" value="KLJ13623.1"/>
    <property type="molecule type" value="Genomic_DNA"/>
</dbReference>
<protein>
    <submittedName>
        <fullName evidence="1">Uncharacterized protein</fullName>
    </submittedName>
</protein>